<feature type="region of interest" description="Disordered" evidence="9">
    <location>
        <begin position="416"/>
        <end position="446"/>
    </location>
</feature>
<feature type="region of interest" description="Disordered" evidence="9">
    <location>
        <begin position="63"/>
        <end position="109"/>
    </location>
</feature>
<evidence type="ECO:0000256" key="6">
    <source>
        <dbReference type="ARBA" id="ARBA00022989"/>
    </source>
</evidence>
<comment type="subcellular location">
    <subcellularLocation>
        <location evidence="1">Membrane</location>
    </subcellularLocation>
</comment>
<accession>A0A6V7PUM7</accession>
<dbReference type="SUPFAM" id="SSF57850">
    <property type="entry name" value="RING/U-box"/>
    <property type="match status" value="1"/>
</dbReference>
<feature type="compositionally biased region" description="Basic residues" evidence="9">
    <location>
        <begin position="91"/>
        <end position="109"/>
    </location>
</feature>
<keyword evidence="6" id="KW-1133">Transmembrane helix</keyword>
<dbReference type="Gene3D" id="3.30.40.10">
    <property type="entry name" value="Zinc/RING finger domain, C3HC4 (zinc finger)"/>
    <property type="match status" value="1"/>
</dbReference>
<dbReference type="CDD" id="cd16461">
    <property type="entry name" value="RING-H2_EL5-like"/>
    <property type="match status" value="1"/>
</dbReference>
<dbReference type="AlphaFoldDB" id="A0A6V7PUM7"/>
<feature type="region of interest" description="Disordered" evidence="9">
    <location>
        <begin position="342"/>
        <end position="368"/>
    </location>
</feature>
<evidence type="ECO:0000313" key="11">
    <source>
        <dbReference type="EMBL" id="CAD1834433.1"/>
    </source>
</evidence>
<keyword evidence="3" id="KW-0479">Metal-binding</keyword>
<dbReference type="GO" id="GO:0016020">
    <property type="term" value="C:membrane"/>
    <property type="evidence" value="ECO:0007669"/>
    <property type="project" value="UniProtKB-SubCell"/>
</dbReference>
<dbReference type="InterPro" id="IPR013083">
    <property type="entry name" value="Znf_RING/FYVE/PHD"/>
</dbReference>
<evidence type="ECO:0000256" key="8">
    <source>
        <dbReference type="PROSITE-ProRule" id="PRU00175"/>
    </source>
</evidence>
<name>A0A6V7PUM7_ANACO</name>
<feature type="region of interest" description="Disordered" evidence="9">
    <location>
        <begin position="1"/>
        <end position="33"/>
    </location>
</feature>
<dbReference type="PANTHER" id="PTHR46539">
    <property type="entry name" value="E3 UBIQUITIN-PROTEIN LIGASE ATL42"/>
    <property type="match status" value="1"/>
</dbReference>
<dbReference type="GO" id="GO:0008270">
    <property type="term" value="F:zinc ion binding"/>
    <property type="evidence" value="ECO:0007669"/>
    <property type="project" value="UniProtKB-KW"/>
</dbReference>
<evidence type="ECO:0000256" key="7">
    <source>
        <dbReference type="ARBA" id="ARBA00023136"/>
    </source>
</evidence>
<evidence type="ECO:0000256" key="1">
    <source>
        <dbReference type="ARBA" id="ARBA00004370"/>
    </source>
</evidence>
<evidence type="ECO:0000256" key="4">
    <source>
        <dbReference type="ARBA" id="ARBA00022771"/>
    </source>
</evidence>
<gene>
    <name evidence="11" type="ORF">CB5_LOCUS17644</name>
</gene>
<reference evidence="11" key="1">
    <citation type="submission" date="2020-07" db="EMBL/GenBank/DDBJ databases">
        <authorList>
            <person name="Lin J."/>
        </authorList>
    </citation>
    <scope>NUCLEOTIDE SEQUENCE</scope>
</reference>
<keyword evidence="2" id="KW-0812">Transmembrane</keyword>
<keyword evidence="7" id="KW-0472">Membrane</keyword>
<dbReference type="EMBL" id="LR862152">
    <property type="protein sequence ID" value="CAD1834433.1"/>
    <property type="molecule type" value="Genomic_DNA"/>
</dbReference>
<protein>
    <recommendedName>
        <fullName evidence="10">RING-type domain-containing protein</fullName>
    </recommendedName>
</protein>
<keyword evidence="4 8" id="KW-0863">Zinc-finger</keyword>
<evidence type="ECO:0000256" key="3">
    <source>
        <dbReference type="ARBA" id="ARBA00022723"/>
    </source>
</evidence>
<feature type="compositionally biased region" description="Pro residues" evidence="9">
    <location>
        <begin position="421"/>
        <end position="431"/>
    </location>
</feature>
<sequence length="446" mass="49359">MLAGDSPIISGDSLPPHRILRGVGGGTDGPDGGHDAAVAVPAERRHGGVVPSERGCRDRHLRDHVLPHLPPPHVRQVLPPRRQPLRLARPPPRRRRRRRRRKRRTPQFLRHRQDRRRIAPVLPILRLRGDRGGLECAVCLSRYDDAELLRLLPGCRHAFHLECIDRWLDAHSSCPLCRTKISAAAAARFNQSGRFDSGRDLLGLFVEREPEAAGDLRRSSSRFSIGGSFRRTAAAAANTTPPPKFSSNTNYCTLREAADEGGGSEQIFDKFKHKIVVSDVVFQSRWSDVNSADLIALSSDMLRVDSGQRFSGAEPIAPAARAPAGESVLKIREEMERKRLLESKATKMSRAAGGDSAPTDGWNSTAMISPGARSMSEITNLSRFRGVRDLAGWSAEEKVHRLWLPIVRRTVHWFAGREQRPPPPPPPPPPRSSAHSKEVTDLGAIV</sequence>
<evidence type="ECO:0000256" key="9">
    <source>
        <dbReference type="SAM" id="MobiDB-lite"/>
    </source>
</evidence>
<feature type="domain" description="RING-type" evidence="10">
    <location>
        <begin position="136"/>
        <end position="178"/>
    </location>
</feature>
<feature type="compositionally biased region" description="Low complexity" evidence="9">
    <location>
        <begin position="74"/>
        <end position="88"/>
    </location>
</feature>
<organism evidence="11">
    <name type="scientific">Ananas comosus var. bracteatus</name>
    <name type="common">red pineapple</name>
    <dbReference type="NCBI Taxonomy" id="296719"/>
    <lineage>
        <taxon>Eukaryota</taxon>
        <taxon>Viridiplantae</taxon>
        <taxon>Streptophyta</taxon>
        <taxon>Embryophyta</taxon>
        <taxon>Tracheophyta</taxon>
        <taxon>Spermatophyta</taxon>
        <taxon>Magnoliopsida</taxon>
        <taxon>Liliopsida</taxon>
        <taxon>Poales</taxon>
        <taxon>Bromeliaceae</taxon>
        <taxon>Bromelioideae</taxon>
        <taxon>Ananas</taxon>
    </lineage>
</organism>
<dbReference type="PANTHER" id="PTHR46539:SF1">
    <property type="entry name" value="E3 UBIQUITIN-PROTEIN LIGASE ATL42"/>
    <property type="match status" value="1"/>
</dbReference>
<evidence type="ECO:0000259" key="10">
    <source>
        <dbReference type="PROSITE" id="PS50089"/>
    </source>
</evidence>
<dbReference type="SMART" id="SM00184">
    <property type="entry name" value="RING"/>
    <property type="match status" value="1"/>
</dbReference>
<dbReference type="Pfam" id="PF13639">
    <property type="entry name" value="zf-RING_2"/>
    <property type="match status" value="1"/>
</dbReference>
<dbReference type="PROSITE" id="PS50089">
    <property type="entry name" value="ZF_RING_2"/>
    <property type="match status" value="1"/>
</dbReference>
<evidence type="ECO:0000256" key="5">
    <source>
        <dbReference type="ARBA" id="ARBA00022833"/>
    </source>
</evidence>
<dbReference type="InterPro" id="IPR001841">
    <property type="entry name" value="Znf_RING"/>
</dbReference>
<keyword evidence="5" id="KW-0862">Zinc</keyword>
<proteinExistence type="predicted"/>
<evidence type="ECO:0000256" key="2">
    <source>
        <dbReference type="ARBA" id="ARBA00022692"/>
    </source>
</evidence>